<organism evidence="1 2">
    <name type="scientific">Paractinoplanes bogorensis</name>
    <dbReference type="NCBI Taxonomy" id="1610840"/>
    <lineage>
        <taxon>Bacteria</taxon>
        <taxon>Bacillati</taxon>
        <taxon>Actinomycetota</taxon>
        <taxon>Actinomycetes</taxon>
        <taxon>Micromonosporales</taxon>
        <taxon>Micromonosporaceae</taxon>
        <taxon>Paractinoplanes</taxon>
    </lineage>
</organism>
<name>A0ABS5Z518_9ACTN</name>
<gene>
    <name evidence="1" type="ORF">KOI35_45470</name>
</gene>
<comment type="caution">
    <text evidence="1">The sequence shown here is derived from an EMBL/GenBank/DDBJ whole genome shotgun (WGS) entry which is preliminary data.</text>
</comment>
<dbReference type="Proteomes" id="UP001519654">
    <property type="component" value="Unassembled WGS sequence"/>
</dbReference>
<sequence length="76" mass="8774">MTKFLVAGELLEPHVYRRVSENGRRGDATLVVCTNGDNWYERADKKRIKPAEPKHVKYIFNQNFPGTSIAREPPPY</sequence>
<reference evidence="1 2" key="1">
    <citation type="submission" date="2021-06" db="EMBL/GenBank/DDBJ databases">
        <title>Actinoplanes lichenicola sp. nov., and Actinoplanes ovalisporus sp. nov., isolated from lichen in Thailand.</title>
        <authorList>
            <person name="Saeng-In P."/>
            <person name="Kanchanasin P."/>
            <person name="Yuki M."/>
            <person name="Kudo T."/>
            <person name="Ohkuma M."/>
            <person name="Phongsopitanun W."/>
            <person name="Tanasupawat S."/>
        </authorList>
    </citation>
    <scope>NUCLEOTIDE SEQUENCE [LARGE SCALE GENOMIC DNA]</scope>
    <source>
        <strain evidence="1 2">NBRC 110975</strain>
    </source>
</reference>
<dbReference type="RefSeq" id="WP_215796012.1">
    <property type="nucleotide sequence ID" value="NZ_JAHKKG010000023.1"/>
</dbReference>
<evidence type="ECO:0000313" key="1">
    <source>
        <dbReference type="EMBL" id="MBU2670775.1"/>
    </source>
</evidence>
<evidence type="ECO:0000313" key="2">
    <source>
        <dbReference type="Proteomes" id="UP001519654"/>
    </source>
</evidence>
<keyword evidence="2" id="KW-1185">Reference proteome</keyword>
<proteinExistence type="predicted"/>
<accession>A0ABS5Z518</accession>
<protein>
    <submittedName>
        <fullName evidence="1">Uncharacterized protein</fullName>
    </submittedName>
</protein>
<dbReference type="EMBL" id="JAHKKG010000023">
    <property type="protein sequence ID" value="MBU2670775.1"/>
    <property type="molecule type" value="Genomic_DNA"/>
</dbReference>